<accession>S6A9I0</accession>
<keyword evidence="2" id="KW-1185">Reference proteome</keyword>
<dbReference type="STRING" id="1163617.SCD_n00296"/>
<name>S6A9I0_SULDS</name>
<proteinExistence type="predicted"/>
<sequence length="99" mass="10771">MPTRLLLIGFSIVALLAGCEQESNLEAPRKFFNKNKIGGSADYAVIKWNNPDDHVATVHGFMDDMKSCLIIAEALNKDACNETGGQGCLNPFSCQPLNK</sequence>
<dbReference type="HOGENOM" id="CLU_2319059_0_0_4"/>
<evidence type="ECO:0000313" key="2">
    <source>
        <dbReference type="Proteomes" id="UP000015559"/>
    </source>
</evidence>
<evidence type="ECO:0008006" key="3">
    <source>
        <dbReference type="Google" id="ProtNLM"/>
    </source>
</evidence>
<dbReference type="AlphaFoldDB" id="S6A9I0"/>
<dbReference type="KEGG" id="sdr:SCD_n00296"/>
<dbReference type="Proteomes" id="UP000015559">
    <property type="component" value="Chromosome"/>
</dbReference>
<organism evidence="1 2">
    <name type="scientific">Sulfuricella denitrificans (strain DSM 22764 / NBRC 105220 / skB26)</name>
    <dbReference type="NCBI Taxonomy" id="1163617"/>
    <lineage>
        <taxon>Bacteria</taxon>
        <taxon>Pseudomonadati</taxon>
        <taxon>Pseudomonadota</taxon>
        <taxon>Betaproteobacteria</taxon>
        <taxon>Nitrosomonadales</taxon>
        <taxon>Sulfuricellaceae</taxon>
        <taxon>Sulfuricella</taxon>
    </lineage>
</organism>
<dbReference type="OrthoDB" id="9255664at2"/>
<protein>
    <recommendedName>
        <fullName evidence="3">Lipoprotein</fullName>
    </recommendedName>
</protein>
<gene>
    <name evidence="1" type="ORF">SCD_n00296</name>
</gene>
<dbReference type="EMBL" id="AP013066">
    <property type="protein sequence ID" value="BAN34145.1"/>
    <property type="molecule type" value="Genomic_DNA"/>
</dbReference>
<dbReference type="PROSITE" id="PS51257">
    <property type="entry name" value="PROKAR_LIPOPROTEIN"/>
    <property type="match status" value="1"/>
</dbReference>
<evidence type="ECO:0000313" key="1">
    <source>
        <dbReference type="EMBL" id="BAN34145.1"/>
    </source>
</evidence>
<reference evidence="1 2" key="1">
    <citation type="journal article" date="2012" name="Appl. Environ. Microbiol.">
        <title>Draft genome sequence of a psychrotolerant sulfur-oxidizing bacterium, Sulfuricella denitrificans skB26, and proteomic insights into cold adaptation.</title>
        <authorList>
            <person name="Watanabe T."/>
            <person name="Kojima H."/>
            <person name="Fukui M."/>
        </authorList>
    </citation>
    <scope>NUCLEOTIDE SEQUENCE [LARGE SCALE GENOMIC DNA]</scope>
    <source>
        <strain evidence="2">skB26</strain>
    </source>
</reference>
<dbReference type="RefSeq" id="WP_009206910.1">
    <property type="nucleotide sequence ID" value="NC_022357.1"/>
</dbReference>